<dbReference type="Pfam" id="PF00419">
    <property type="entry name" value="Fimbrial"/>
    <property type="match status" value="1"/>
</dbReference>
<dbReference type="AlphaFoldDB" id="A0A7D5W146"/>
<dbReference type="GO" id="GO:0009289">
    <property type="term" value="C:pilus"/>
    <property type="evidence" value="ECO:0007669"/>
    <property type="project" value="UniProtKB-SubCell"/>
</dbReference>
<evidence type="ECO:0000259" key="6">
    <source>
        <dbReference type="Pfam" id="PF00419"/>
    </source>
</evidence>
<accession>A0A7D5W146</accession>
<evidence type="ECO:0000256" key="5">
    <source>
        <dbReference type="SAM" id="SignalP"/>
    </source>
</evidence>
<dbReference type="Proteomes" id="UP000510934">
    <property type="component" value="Chromosome"/>
</dbReference>
<feature type="chain" id="PRO_5028010906" evidence="5">
    <location>
        <begin position="23"/>
        <end position="354"/>
    </location>
</feature>
<dbReference type="InterPro" id="IPR036937">
    <property type="entry name" value="Adhesion_dom_fimbrial_sf"/>
</dbReference>
<dbReference type="Gene3D" id="2.60.40.3310">
    <property type="match status" value="1"/>
</dbReference>
<feature type="signal peptide" evidence="5">
    <location>
        <begin position="1"/>
        <end position="22"/>
    </location>
</feature>
<evidence type="ECO:0000256" key="4">
    <source>
        <dbReference type="ARBA" id="ARBA00023263"/>
    </source>
</evidence>
<dbReference type="EMBL" id="CP059052">
    <property type="protein sequence ID" value="QLJ15707.1"/>
    <property type="molecule type" value="Genomic_DNA"/>
</dbReference>
<dbReference type="SUPFAM" id="SSF49401">
    <property type="entry name" value="Bacterial adhesins"/>
    <property type="match status" value="1"/>
</dbReference>
<evidence type="ECO:0000313" key="7">
    <source>
        <dbReference type="EMBL" id="QLJ15707.1"/>
    </source>
</evidence>
<protein>
    <submittedName>
        <fullName evidence="7">Type 1 fimbrial protein</fullName>
    </submittedName>
</protein>
<proteinExistence type="inferred from homology"/>
<evidence type="ECO:0000256" key="1">
    <source>
        <dbReference type="ARBA" id="ARBA00004561"/>
    </source>
</evidence>
<dbReference type="Gene3D" id="2.60.40.1090">
    <property type="entry name" value="Fimbrial-type adhesion domain"/>
    <property type="match status" value="1"/>
</dbReference>
<dbReference type="PANTHER" id="PTHR33420">
    <property type="entry name" value="FIMBRIAL SUBUNIT ELFA-RELATED"/>
    <property type="match status" value="1"/>
</dbReference>
<evidence type="ECO:0000313" key="8">
    <source>
        <dbReference type="Proteomes" id="UP000510934"/>
    </source>
</evidence>
<keyword evidence="4" id="KW-0281">Fimbrium</keyword>
<organism evidence="7 8">
    <name type="scientific">Pseudomonas putida</name>
    <name type="common">Arthrobacter siderocapsulatus</name>
    <dbReference type="NCBI Taxonomy" id="303"/>
    <lineage>
        <taxon>Bacteria</taxon>
        <taxon>Pseudomonadati</taxon>
        <taxon>Pseudomonadota</taxon>
        <taxon>Gammaproteobacteria</taxon>
        <taxon>Pseudomonadales</taxon>
        <taxon>Pseudomonadaceae</taxon>
        <taxon>Pseudomonas</taxon>
    </lineage>
</organism>
<sequence length="354" mass="37338">MPAIRHLCTAFAMLAFAGQAYAAPSCTWASTAGPLSYYIDLGAPWVARDAPIGTLIGTVQTFATPEVTGREIRCVNDGTGTLTFQASPTGALYPGPLPQVGPWDVNGKVMETGIKGVGLYIRLGFPFNGAGSNTFTPTDDVAIPYTGENNRDSGVTPLQIKELYSTMALIKTGPIPTGRQFFSGQMVRSQISFLGDALNIHVSGVVQQAHCTLLANPVSADPVQLGTYTLADFTGPGSYTDAKDFYVTLSDCRDDPAGGIASAYIRLEGAKGSVPLEPAQGVFSLDNKPGSATGIGIQLLRSNDSPMPLQQDEAVTPLVVDKTVLHFKARYFQTAPTVTAGPANGALDFTMTYR</sequence>
<comment type="subcellular location">
    <subcellularLocation>
        <location evidence="1">Fimbrium</location>
    </subcellularLocation>
</comment>
<dbReference type="InterPro" id="IPR050263">
    <property type="entry name" value="Bact_Fimbrial_Adh_Pro"/>
</dbReference>
<dbReference type="InterPro" id="IPR008966">
    <property type="entry name" value="Adhesion_dom_sf"/>
</dbReference>
<gene>
    <name evidence="7" type="ORF">H0H12_07135</name>
</gene>
<reference evidence="7 8" key="1">
    <citation type="journal article" date="2009" name="Mikrobiologiia">
        <title>[Phenanthren biodegradation and interaction of Pseudomonas putida BS3701 and Burkholderia sp.BS3702 in plant rhizosphere].</title>
        <authorList>
            <person name="Ovchinnikova A.A."/>
            <person name="Vetrova A.A."/>
            <person name="Filonov A.E."/>
            <person name="Boronin A.M."/>
        </authorList>
    </citation>
    <scope>NUCLEOTIDE SEQUENCE [LARGE SCALE GENOMIC DNA]</scope>
    <source>
        <strain evidence="7 8">BS3701</strain>
    </source>
</reference>
<evidence type="ECO:0000256" key="2">
    <source>
        <dbReference type="ARBA" id="ARBA00006671"/>
    </source>
</evidence>
<dbReference type="PANTHER" id="PTHR33420:SF12">
    <property type="entry name" value="FIMBRIN-LIKE PROTEIN FIMI-RELATED"/>
    <property type="match status" value="1"/>
</dbReference>
<dbReference type="RefSeq" id="WP_180689459.1">
    <property type="nucleotide sequence ID" value="NZ_CP059052.1"/>
</dbReference>
<keyword evidence="3 5" id="KW-0732">Signal</keyword>
<dbReference type="GO" id="GO:0043709">
    <property type="term" value="P:cell adhesion involved in single-species biofilm formation"/>
    <property type="evidence" value="ECO:0007669"/>
    <property type="project" value="TreeGrafter"/>
</dbReference>
<comment type="similarity">
    <text evidence="2">Belongs to the fimbrial protein family.</text>
</comment>
<name>A0A7D5W146_PSEPU</name>
<evidence type="ECO:0000256" key="3">
    <source>
        <dbReference type="ARBA" id="ARBA00022729"/>
    </source>
</evidence>
<feature type="domain" description="Fimbrial-type adhesion" evidence="6">
    <location>
        <begin position="200"/>
        <end position="353"/>
    </location>
</feature>
<dbReference type="InterPro" id="IPR000259">
    <property type="entry name" value="Adhesion_dom_fimbrial"/>
</dbReference>